<keyword evidence="7" id="KW-0862">Zinc</keyword>
<feature type="region of interest" description="Disordered" evidence="11">
    <location>
        <begin position="1773"/>
        <end position="1800"/>
    </location>
</feature>
<dbReference type="Pfam" id="PF00118">
    <property type="entry name" value="Cpn60_TCP1"/>
    <property type="match status" value="1"/>
</dbReference>
<keyword evidence="5 9" id="KW-0863">Zinc-finger</keyword>
<dbReference type="GO" id="GO:0008270">
    <property type="term" value="F:zinc ion binding"/>
    <property type="evidence" value="ECO:0007669"/>
    <property type="project" value="UniProtKB-KW"/>
</dbReference>
<protein>
    <recommendedName>
        <fullName evidence="1">1-phosphatidylinositol-3-phosphate 5-kinase</fullName>
        <ecNumber evidence="1">2.7.1.150</ecNumber>
    </recommendedName>
</protein>
<feature type="compositionally biased region" description="Basic and acidic residues" evidence="11">
    <location>
        <begin position="559"/>
        <end position="576"/>
    </location>
</feature>
<dbReference type="InterPro" id="IPR002423">
    <property type="entry name" value="Cpn60/GroEL/TCP-1"/>
</dbReference>
<dbReference type="Pfam" id="PF01504">
    <property type="entry name" value="PIP5K"/>
    <property type="match status" value="2"/>
</dbReference>
<dbReference type="PROSITE" id="PS51455">
    <property type="entry name" value="PIPK"/>
    <property type="match status" value="1"/>
</dbReference>
<dbReference type="CDD" id="cd17300">
    <property type="entry name" value="PIPKc_PIKfyve"/>
    <property type="match status" value="1"/>
</dbReference>
<evidence type="ECO:0000313" key="15">
    <source>
        <dbReference type="Proteomes" id="UP000799770"/>
    </source>
</evidence>
<organism evidence="14 15">
    <name type="scientific">Lophiotrema nucula</name>
    <dbReference type="NCBI Taxonomy" id="690887"/>
    <lineage>
        <taxon>Eukaryota</taxon>
        <taxon>Fungi</taxon>
        <taxon>Dikarya</taxon>
        <taxon>Ascomycota</taxon>
        <taxon>Pezizomycotina</taxon>
        <taxon>Dothideomycetes</taxon>
        <taxon>Pleosporomycetidae</taxon>
        <taxon>Pleosporales</taxon>
        <taxon>Lophiotremataceae</taxon>
        <taxon>Lophiotrema</taxon>
    </lineage>
</organism>
<feature type="compositionally biased region" description="Low complexity" evidence="11">
    <location>
        <begin position="103"/>
        <end position="121"/>
    </location>
</feature>
<evidence type="ECO:0000256" key="5">
    <source>
        <dbReference type="ARBA" id="ARBA00022771"/>
    </source>
</evidence>
<feature type="compositionally biased region" description="Low complexity" evidence="11">
    <location>
        <begin position="130"/>
        <end position="165"/>
    </location>
</feature>
<evidence type="ECO:0000256" key="11">
    <source>
        <dbReference type="SAM" id="MobiDB-lite"/>
    </source>
</evidence>
<reference evidence="14" key="1">
    <citation type="journal article" date="2020" name="Stud. Mycol.">
        <title>101 Dothideomycetes genomes: a test case for predicting lifestyles and emergence of pathogens.</title>
        <authorList>
            <person name="Haridas S."/>
            <person name="Albert R."/>
            <person name="Binder M."/>
            <person name="Bloem J."/>
            <person name="Labutti K."/>
            <person name="Salamov A."/>
            <person name="Andreopoulos B."/>
            <person name="Baker S."/>
            <person name="Barry K."/>
            <person name="Bills G."/>
            <person name="Bluhm B."/>
            <person name="Cannon C."/>
            <person name="Castanera R."/>
            <person name="Culley D."/>
            <person name="Daum C."/>
            <person name="Ezra D."/>
            <person name="Gonzalez J."/>
            <person name="Henrissat B."/>
            <person name="Kuo A."/>
            <person name="Liang C."/>
            <person name="Lipzen A."/>
            <person name="Lutzoni F."/>
            <person name="Magnuson J."/>
            <person name="Mondo S."/>
            <person name="Nolan M."/>
            <person name="Ohm R."/>
            <person name="Pangilinan J."/>
            <person name="Park H.-J."/>
            <person name="Ramirez L."/>
            <person name="Alfaro M."/>
            <person name="Sun H."/>
            <person name="Tritt A."/>
            <person name="Yoshinaga Y."/>
            <person name="Zwiers L.-H."/>
            <person name="Turgeon B."/>
            <person name="Goodwin S."/>
            <person name="Spatafora J."/>
            <person name="Crous P."/>
            <person name="Grigoriev I."/>
        </authorList>
    </citation>
    <scope>NUCLEOTIDE SEQUENCE</scope>
    <source>
        <strain evidence="14">CBS 627.86</strain>
    </source>
</reference>
<dbReference type="InterPro" id="IPR044769">
    <property type="entry name" value="PIKfyve_PIPKc"/>
</dbReference>
<dbReference type="FunFam" id="3.30.810.10:FF:000001">
    <property type="entry name" value="1-phosphatidylinositol 3-phosphate 5-kinase FAB1"/>
    <property type="match status" value="1"/>
</dbReference>
<dbReference type="Gene3D" id="3.30.800.10">
    <property type="entry name" value="Phosphatidylinositol Phosphate Kinase II Beta"/>
    <property type="match status" value="1"/>
</dbReference>
<feature type="compositionally biased region" description="Polar residues" evidence="11">
    <location>
        <begin position="1870"/>
        <end position="1893"/>
    </location>
</feature>
<gene>
    <name evidence="14" type="ORF">BDV96DRAFT_624052</name>
</gene>
<keyword evidence="3" id="KW-0479">Metal-binding</keyword>
<dbReference type="SUPFAM" id="SSF56104">
    <property type="entry name" value="SAICAR synthase-like"/>
    <property type="match status" value="1"/>
</dbReference>
<evidence type="ECO:0000313" key="14">
    <source>
        <dbReference type="EMBL" id="KAF2110356.1"/>
    </source>
</evidence>
<dbReference type="EMBL" id="ML977338">
    <property type="protein sequence ID" value="KAF2110356.1"/>
    <property type="molecule type" value="Genomic_DNA"/>
</dbReference>
<evidence type="ECO:0000256" key="6">
    <source>
        <dbReference type="ARBA" id="ARBA00022777"/>
    </source>
</evidence>
<evidence type="ECO:0000256" key="7">
    <source>
        <dbReference type="ARBA" id="ARBA00022833"/>
    </source>
</evidence>
<feature type="compositionally biased region" description="Low complexity" evidence="11">
    <location>
        <begin position="207"/>
        <end position="219"/>
    </location>
</feature>
<dbReference type="Gene3D" id="3.30.40.10">
    <property type="entry name" value="Zinc/RING finger domain, C3HC4 (zinc finger)"/>
    <property type="match status" value="1"/>
</dbReference>
<accession>A0A6A5YTM3</accession>
<dbReference type="GO" id="GO:0005524">
    <property type="term" value="F:ATP binding"/>
    <property type="evidence" value="ECO:0007669"/>
    <property type="project" value="UniProtKB-UniRule"/>
</dbReference>
<dbReference type="InterPro" id="IPR000306">
    <property type="entry name" value="Znf_FYVE"/>
</dbReference>
<dbReference type="InterPro" id="IPR002498">
    <property type="entry name" value="PInositol-4-P-4/5-kinase_core"/>
</dbReference>
<dbReference type="InterPro" id="IPR027409">
    <property type="entry name" value="GroEL-like_apical_dom_sf"/>
</dbReference>
<keyword evidence="4 10" id="KW-0547">Nucleotide-binding</keyword>
<feature type="compositionally biased region" description="Low complexity" evidence="11">
    <location>
        <begin position="182"/>
        <end position="191"/>
    </location>
</feature>
<dbReference type="Pfam" id="PF01363">
    <property type="entry name" value="FYVE"/>
    <property type="match status" value="1"/>
</dbReference>
<dbReference type="SMART" id="SM00064">
    <property type="entry name" value="FYVE"/>
    <property type="match status" value="1"/>
</dbReference>
<dbReference type="PROSITE" id="PS50178">
    <property type="entry name" value="ZF_FYVE"/>
    <property type="match status" value="1"/>
</dbReference>
<keyword evidence="6 10" id="KW-0418">Kinase</keyword>
<sequence length="2371" mass="263452">MANDSRGGLPEALQKIHTHASQSDALTTFGDLTAPPPSAASELKGIDLVQGGLSGLYNRFRASVGATKEGSFDGSEDGSVASVKNKGTSRGGQPSKSPAGTAVSSPVVVSVPSSRLQSPLVPTFPDVQLPPSRDSNISSSAASTKPSLNGNGSKSSSATSKSRPSITPSADKTKSLKDDDSYSQSPMSSYSRLQNGLPADLPSKMPSASAQAHSANQNSPRYAPSREEPFRQQRGDLDLKDEESDTTEDDLVLVDGGGFTNDNAQHVAPLDPLRDGLSKVNSRTDAPFRSAPSSSMKPKEQTDGASDTTEVPRTASTAQTPVIAPTPQRPPLVHVGPSHLPGFRASRASSSDGLSSVMTSTTVRTPGVAPIDELQRPVSGSTTSSSVPRSSLPQSRRRVLDREFWMRDENAKDCFNCGDAFSTFRRKHHCRTCGQIFDAKCTTLVSGKMPCEAIIYGNDDDSSVYSDDGDQASIYEQEEPENHFDHSESDHTKIGTPTISIAMSRKAGSEKKRRSAVIEVAQPTLARPSSSRSLRSLSGRPRSSSHKRHRSIHQHMRNVRYEDRAPFHQHDSEGSRSRSNLPAFHHDNIIDPDLAPFMSDEGSSEDEQTSIFATLAGDSSTSNNLESERSGLGSLFSVMRKGKSRTGERSVVSGGHARDTDNISISSRHFNRHSRRRNLSVSSTAHARLSPKRTKSNSLLRSFAGGLGATGAPAAPAHPLLPPSPKPVSGTRIIRSASMQGGNAPVVELNQASLQHVRKLLKQMLQDSTIPHVSSWEKALMPILLQCTDDVNPDVQRNDDIDIRHYIKLKKIPTGRPSDTAYVSGVVFTKNVALKSMPRSIPNPRIMIVTFAIEYARHQTHFMSLDPVIAQEREYLRNLVNRIVALHPSVLLVQRNVSGLALEFLEQAGISVAYNVKPTVLNAVARCTQSRMISSVDALAIDPSHLGECESFDVKTYLHKGLKKTYIYLSGCPQELGCTIVLRGASSEHLMRLKRITEFLCYVVYNLKLETCLMRDEFVMIPSNSEGGSLSQKEDCMQCATTESSESETIADTKKDENIPTQAAVVSTDEVHVPHDAPAPSFYSDMVEKHATKILSASPFVKFMLPYLLMQAREYERKLGYLKKLRDQYSAGEEKSSEEMPRKFELVQPEMVHSMVEQASSQVREFLHAVHAAEYDKALHNYQTQKRQWEAYLSGNTNLFDPFNHQKIAVLYSVVNSVTSTPCIGPEIIALGFYREHDYDDGFTPDCTLGQYVEDLCHSAGTLCDVDGCNRRMLEHHRQYVHGEGQLSVIVQKYKSKIRGLNNTILMWSCCRICGTETQVIPMSENTWKYSFAKYLELTFWSSELHPRADVCPHDIHKNHVRYFGLNDVALRIQYDVVSLYEVSVPRPVITWKVDSDLKLKNEQYSKIEARLDRFMTSVHARLRDIHPDSVIPDKSDLCKAEVEKLMKRATEEHEWLRKKLQDKYMDSKYYEIVPLNRAIRAIQEKAIAWDATFNDFEQQFFPSEKDIRRLASLQLRRFFMERDESASSLTSVEEGAEPGIEEPAQNERGDALALTPMPSTMSPERARDMLTSVVENDQSNESHQADSQQSGQSTQPATESSNSSSHELPIQTSLEALDRDAVRHLDLAVPLNFPDTAITNDEHLLKTPTLAPEGSRPTEPGSPTPIAPAKVNPIDKAVADAIDNMPTSPAPTQSTGSLLESKIPRLVDTIRRETATRPVPMVRTQSQPGVITKREPQPSSSSATSSSNGDSPKMMSDSMKAFDRMTERFGLGSFKQHKSSSKIPRSVPYRTSKEASKVSKLAEHFEALSREFQRERMRERRNNDRNRQLRALPLASSKPIVEVYQDVHDAVQGHSPSDDDAQSYPPRMSTDNSTLDESTTEMTVPTTASQSPVEERHPPKLDEHHAEHEEHHANTSHPTSDVENENSDLEPGPEDIPLPDSIASSQISQLESSIELPKHEKTTLVKMLTSFWSERSASGWTALDYPFAQIEHVWEDSDIIVREDELSSIIALALSSPDYVAKLETFRGDKSISDDGAGGLYESEASIERNLLHEANTNIKYSFTNRGVRAHCKIFYAQSFDALRRKCGVAERFVESLSRCSKWDSKGGKSKSIFLKTLDDRFVLKSLSTVEVNAFFRFAPNYFAFTHQNLFKGLPSVIAKMFGLFQIQIKTPGGKDVDFFMLVMENLFYDREPNRRFDLKGSMRNRKINVTGERDEVLLDENLVDIIYSETPIFVREHTKKLLKASVWNDTLFLSQQNVMDYSLMAGFDDSHREIIVGIIDCIRTYTWDKKLESWIKDRGKNKPTITSPKDYRNRFRIAMEKYILQAPNCWHQFSGRVVGVEVAGGTGGGRTAEEGYGGRGWGAGEGCGE</sequence>
<evidence type="ECO:0000256" key="2">
    <source>
        <dbReference type="ARBA" id="ARBA00022679"/>
    </source>
</evidence>
<feature type="compositionally biased region" description="Low complexity" evidence="11">
    <location>
        <begin position="1740"/>
        <end position="1752"/>
    </location>
</feature>
<feature type="compositionally biased region" description="Basic and acidic residues" evidence="11">
    <location>
        <begin position="1894"/>
        <end position="1914"/>
    </location>
</feature>
<dbReference type="SMART" id="SM00330">
    <property type="entry name" value="PIPKc"/>
    <property type="match status" value="1"/>
</dbReference>
<feature type="region of interest" description="Disordered" evidence="11">
    <location>
        <begin position="66"/>
        <end position="394"/>
    </location>
</feature>
<dbReference type="Gene3D" id="3.30.810.10">
    <property type="entry name" value="2-Layer Sandwich"/>
    <property type="match status" value="1"/>
</dbReference>
<feature type="region of interest" description="Disordered" evidence="11">
    <location>
        <begin position="1525"/>
        <end position="1564"/>
    </location>
</feature>
<evidence type="ECO:0000256" key="8">
    <source>
        <dbReference type="ARBA" id="ARBA00022840"/>
    </source>
</evidence>
<feature type="region of interest" description="Disordered" evidence="11">
    <location>
        <begin position="1714"/>
        <end position="1757"/>
    </location>
</feature>
<evidence type="ECO:0000256" key="1">
    <source>
        <dbReference type="ARBA" id="ARBA00012009"/>
    </source>
</evidence>
<feature type="region of interest" description="Disordered" evidence="11">
    <location>
        <begin position="669"/>
        <end position="695"/>
    </location>
</feature>
<feature type="compositionally biased region" description="Basic residues" evidence="11">
    <location>
        <begin position="669"/>
        <end position="678"/>
    </location>
</feature>
<dbReference type="Gene3D" id="3.50.7.10">
    <property type="entry name" value="GroEL"/>
    <property type="match status" value="1"/>
</dbReference>
<dbReference type="GO" id="GO:0046854">
    <property type="term" value="P:phosphatidylinositol phosphate biosynthetic process"/>
    <property type="evidence" value="ECO:0007669"/>
    <property type="project" value="TreeGrafter"/>
</dbReference>
<feature type="region of interest" description="Disordered" evidence="11">
    <location>
        <begin position="1"/>
        <end position="20"/>
    </location>
</feature>
<dbReference type="PANTHER" id="PTHR45748:SF7">
    <property type="entry name" value="1-PHOSPHATIDYLINOSITOL 3-PHOSPHATE 5-KINASE-RELATED"/>
    <property type="match status" value="1"/>
</dbReference>
<feature type="compositionally biased region" description="Polar residues" evidence="11">
    <location>
        <begin position="303"/>
        <end position="320"/>
    </location>
</feature>
<dbReference type="InterPro" id="IPR013083">
    <property type="entry name" value="Znf_RING/FYVE/PHD"/>
</dbReference>
<evidence type="ECO:0000259" key="13">
    <source>
        <dbReference type="PROSITE" id="PS51455"/>
    </source>
</evidence>
<feature type="domain" description="PIPK" evidence="13">
    <location>
        <begin position="2003"/>
        <end position="2325"/>
    </location>
</feature>
<dbReference type="InterPro" id="IPR027484">
    <property type="entry name" value="PInositol-4-P-5-kinase_N"/>
</dbReference>
<dbReference type="SUPFAM" id="SSF57903">
    <property type="entry name" value="FYVE/PHD zinc finger"/>
    <property type="match status" value="1"/>
</dbReference>
<evidence type="ECO:0000256" key="3">
    <source>
        <dbReference type="ARBA" id="ARBA00022723"/>
    </source>
</evidence>
<name>A0A6A5YTM3_9PLEO</name>
<feature type="compositionally biased region" description="Polar residues" evidence="11">
    <location>
        <begin position="352"/>
        <end position="364"/>
    </location>
</feature>
<feature type="domain" description="FYVE-type" evidence="12">
    <location>
        <begin position="408"/>
        <end position="442"/>
    </location>
</feature>
<feature type="region of interest" description="Disordered" evidence="11">
    <location>
        <begin position="504"/>
        <end position="608"/>
    </location>
</feature>
<dbReference type="EC" id="2.7.1.150" evidence="1"/>
<evidence type="ECO:0000256" key="4">
    <source>
        <dbReference type="ARBA" id="ARBA00022741"/>
    </source>
</evidence>
<feature type="compositionally biased region" description="Basic and acidic residues" evidence="11">
    <location>
        <begin position="171"/>
        <end position="180"/>
    </location>
</feature>
<feature type="compositionally biased region" description="Low complexity" evidence="11">
    <location>
        <begin position="376"/>
        <end position="394"/>
    </location>
</feature>
<feature type="compositionally biased region" description="Acidic residues" evidence="11">
    <location>
        <begin position="239"/>
        <end position="252"/>
    </location>
</feature>
<dbReference type="GO" id="GO:0000285">
    <property type="term" value="F:1-phosphatidylinositol-3-phosphate 5-kinase activity"/>
    <property type="evidence" value="ECO:0007669"/>
    <property type="project" value="UniProtKB-EC"/>
</dbReference>
<feature type="region of interest" description="Disordered" evidence="11">
    <location>
        <begin position="1852"/>
        <end position="1955"/>
    </location>
</feature>
<dbReference type="GO" id="GO:0010008">
    <property type="term" value="C:endosome membrane"/>
    <property type="evidence" value="ECO:0007669"/>
    <property type="project" value="TreeGrafter"/>
</dbReference>
<dbReference type="OrthoDB" id="158357at2759"/>
<feature type="region of interest" description="Disordered" evidence="11">
    <location>
        <begin position="1648"/>
        <end position="1671"/>
    </location>
</feature>
<feature type="compositionally biased region" description="Low complexity" evidence="11">
    <location>
        <begin position="1945"/>
        <end position="1955"/>
    </location>
</feature>
<keyword evidence="2 10" id="KW-0808">Transferase</keyword>
<feature type="compositionally biased region" description="Acidic residues" evidence="11">
    <location>
        <begin position="1923"/>
        <end position="1934"/>
    </location>
</feature>
<feature type="compositionally biased region" description="Low complexity" evidence="11">
    <location>
        <begin position="527"/>
        <end position="542"/>
    </location>
</feature>
<proteinExistence type="predicted"/>
<dbReference type="Proteomes" id="UP000799770">
    <property type="component" value="Unassembled WGS sequence"/>
</dbReference>
<dbReference type="InterPro" id="IPR011011">
    <property type="entry name" value="Znf_FYVE_PHD"/>
</dbReference>
<keyword evidence="8 10" id="KW-0067">ATP-binding</keyword>
<dbReference type="GO" id="GO:0000329">
    <property type="term" value="C:fungal-type vacuole membrane"/>
    <property type="evidence" value="ECO:0007669"/>
    <property type="project" value="TreeGrafter"/>
</dbReference>
<dbReference type="SUPFAM" id="SSF52029">
    <property type="entry name" value="GroEL apical domain-like"/>
    <property type="match status" value="1"/>
</dbReference>
<feature type="compositionally biased region" description="Polar residues" evidence="11">
    <location>
        <begin position="85"/>
        <end position="98"/>
    </location>
</feature>
<evidence type="ECO:0000259" key="12">
    <source>
        <dbReference type="PROSITE" id="PS50178"/>
    </source>
</evidence>
<feature type="compositionally biased region" description="Basic residues" evidence="11">
    <location>
        <begin position="543"/>
        <end position="558"/>
    </location>
</feature>
<dbReference type="FunFam" id="3.50.7.10:FF:000007">
    <property type="entry name" value="1-phosphatidylinositol 3-phosphate 5-kinase isoform X1"/>
    <property type="match status" value="1"/>
</dbReference>
<feature type="compositionally biased region" description="Basic and acidic residues" evidence="11">
    <location>
        <begin position="224"/>
        <end position="238"/>
    </location>
</feature>
<dbReference type="CDD" id="cd03334">
    <property type="entry name" value="Fab1_TCP"/>
    <property type="match status" value="1"/>
</dbReference>
<feature type="region of interest" description="Disordered" evidence="11">
    <location>
        <begin position="1577"/>
        <end position="1609"/>
    </location>
</feature>
<keyword evidence="15" id="KW-1185">Reference proteome</keyword>
<dbReference type="PANTHER" id="PTHR45748">
    <property type="entry name" value="1-PHOSPHATIDYLINOSITOL 3-PHOSPHATE 5-KINASE-RELATED"/>
    <property type="match status" value="1"/>
</dbReference>
<evidence type="ECO:0000256" key="10">
    <source>
        <dbReference type="PROSITE-ProRule" id="PRU00781"/>
    </source>
</evidence>
<dbReference type="InterPro" id="IPR027483">
    <property type="entry name" value="PInositol-4-P-4/5-kinase_C_sf"/>
</dbReference>
<dbReference type="InterPro" id="IPR017455">
    <property type="entry name" value="Znf_FYVE-rel"/>
</dbReference>
<evidence type="ECO:0000256" key="9">
    <source>
        <dbReference type="PROSITE-ProRule" id="PRU00091"/>
    </source>
</evidence>